<reference evidence="2 3" key="1">
    <citation type="submission" date="2015-05" db="EMBL/GenBank/DDBJ databases">
        <title>Genome sequence of Mycobacterium heraklionense Davo strain.</title>
        <authorList>
            <person name="Greninger A.L."/>
            <person name="Cunningham G."/>
            <person name="Miller S."/>
        </authorList>
    </citation>
    <scope>NUCLEOTIDE SEQUENCE [LARGE SCALE GENOMIC DNA]</scope>
    <source>
        <strain evidence="2 3">Davo</strain>
    </source>
</reference>
<evidence type="ECO:0000313" key="2">
    <source>
        <dbReference type="EMBL" id="KLO31580.1"/>
    </source>
</evidence>
<proteinExistence type="predicted"/>
<accession>A0ABR5FKM3</accession>
<gene>
    <name evidence="2" type="ORF">ABW16_01715</name>
</gene>
<feature type="compositionally biased region" description="Low complexity" evidence="1">
    <location>
        <begin position="114"/>
        <end position="123"/>
    </location>
</feature>
<evidence type="ECO:0000256" key="1">
    <source>
        <dbReference type="SAM" id="MobiDB-lite"/>
    </source>
</evidence>
<keyword evidence="3" id="KW-1185">Reference proteome</keyword>
<feature type="region of interest" description="Disordered" evidence="1">
    <location>
        <begin position="114"/>
        <end position="133"/>
    </location>
</feature>
<dbReference type="RefSeq" id="WP_131721457.1">
    <property type="nucleotide sequence ID" value="NZ_LDPO01000001.1"/>
</dbReference>
<protein>
    <recommendedName>
        <fullName evidence="4">Minor tail protein</fullName>
    </recommendedName>
</protein>
<sequence>MTAPEMSGVWDFSPVGYPAGAVMYRGDVLFPAGIEPGTTQTAVCVFGPGGALINIPPLAEGRPGPSPQFRKLDVIPVPYGQPLPDPAGQFIPVSPGGPGIPAVYDVVIYMNQGQPGDPGPGNDLTSAPDVNGTPTADGWTLAWNEATNMFDYVPQLITDIFTGQPISTPASSQASRTLTELALPARPYAWYPQPHGQCVVSGTQNTLITLTANLNSPTGPQVGVGWAIGGQAQIAINLTPQLPIPATPAKVAANETATIFFVATQSNPTNDTWSTAASQTAFTCNQIPALL</sequence>
<dbReference type="EMBL" id="LDPO01000001">
    <property type="protein sequence ID" value="KLO31580.1"/>
    <property type="molecule type" value="Genomic_DNA"/>
</dbReference>
<evidence type="ECO:0008006" key="4">
    <source>
        <dbReference type="Google" id="ProtNLM"/>
    </source>
</evidence>
<name>A0ABR5FKM3_9MYCO</name>
<comment type="caution">
    <text evidence="2">The sequence shown here is derived from an EMBL/GenBank/DDBJ whole genome shotgun (WGS) entry which is preliminary data.</text>
</comment>
<evidence type="ECO:0000313" key="3">
    <source>
        <dbReference type="Proteomes" id="UP000036464"/>
    </source>
</evidence>
<organism evidence="2 3">
    <name type="scientific">Mycolicibacter heraklionensis</name>
    <dbReference type="NCBI Taxonomy" id="512402"/>
    <lineage>
        <taxon>Bacteria</taxon>
        <taxon>Bacillati</taxon>
        <taxon>Actinomycetota</taxon>
        <taxon>Actinomycetes</taxon>
        <taxon>Mycobacteriales</taxon>
        <taxon>Mycobacteriaceae</taxon>
        <taxon>Mycolicibacter</taxon>
    </lineage>
</organism>
<dbReference type="Proteomes" id="UP000036464">
    <property type="component" value="Unassembled WGS sequence"/>
</dbReference>